<proteinExistence type="predicted"/>
<evidence type="ECO:0000313" key="1">
    <source>
        <dbReference type="EMBL" id="KNC33615.1"/>
    </source>
</evidence>
<organism evidence="1 2">
    <name type="scientific">Lucilia cuprina</name>
    <name type="common">Green bottle fly</name>
    <name type="synonym">Australian sheep blowfly</name>
    <dbReference type="NCBI Taxonomy" id="7375"/>
    <lineage>
        <taxon>Eukaryota</taxon>
        <taxon>Metazoa</taxon>
        <taxon>Ecdysozoa</taxon>
        <taxon>Arthropoda</taxon>
        <taxon>Hexapoda</taxon>
        <taxon>Insecta</taxon>
        <taxon>Pterygota</taxon>
        <taxon>Neoptera</taxon>
        <taxon>Endopterygota</taxon>
        <taxon>Diptera</taxon>
        <taxon>Brachycera</taxon>
        <taxon>Muscomorpha</taxon>
        <taxon>Oestroidea</taxon>
        <taxon>Calliphoridae</taxon>
        <taxon>Luciliinae</taxon>
        <taxon>Lucilia</taxon>
    </lineage>
</organism>
<dbReference type="EMBL" id="JRES01000173">
    <property type="protein sequence ID" value="KNC33615.1"/>
    <property type="molecule type" value="Genomic_DNA"/>
</dbReference>
<reference evidence="1 2" key="1">
    <citation type="journal article" date="2015" name="Nat. Commun.">
        <title>Lucilia cuprina genome unlocks parasitic fly biology to underpin future interventions.</title>
        <authorList>
            <person name="Anstead C.A."/>
            <person name="Korhonen P.K."/>
            <person name="Young N.D."/>
            <person name="Hall R.S."/>
            <person name="Jex A.R."/>
            <person name="Murali S.C."/>
            <person name="Hughes D.S."/>
            <person name="Lee S.F."/>
            <person name="Perry T."/>
            <person name="Stroehlein A.J."/>
            <person name="Ansell B.R."/>
            <person name="Breugelmans B."/>
            <person name="Hofmann A."/>
            <person name="Qu J."/>
            <person name="Dugan S."/>
            <person name="Lee S.L."/>
            <person name="Chao H."/>
            <person name="Dinh H."/>
            <person name="Han Y."/>
            <person name="Doddapaneni H.V."/>
            <person name="Worley K.C."/>
            <person name="Muzny D.M."/>
            <person name="Ioannidis P."/>
            <person name="Waterhouse R.M."/>
            <person name="Zdobnov E.M."/>
            <person name="James P.J."/>
            <person name="Bagnall N.H."/>
            <person name="Kotze A.C."/>
            <person name="Gibbs R.A."/>
            <person name="Richards S."/>
            <person name="Batterham P."/>
            <person name="Gasser R.B."/>
        </authorList>
    </citation>
    <scope>NUCLEOTIDE SEQUENCE [LARGE SCALE GENOMIC DNA]</scope>
    <source>
        <strain evidence="1 2">LS</strain>
        <tissue evidence="1">Full body</tissue>
    </source>
</reference>
<accession>A0A0L0CMT3</accession>
<sequence length="164" mass="18919">MMENFNEQQFQSYLPLQINVYMILAASLDDDDDDGVADEFIEQFIYVECYFFNMIQTLVMDNQSTKDKQTNLSADKMIYMQVILITEVAVIIMLFCCKELCLSESLVYFKSVIKQINPQHFLNYLKLLLLLLSVFQSVNHECLKANLLVLNSGGSAVLQRPMCI</sequence>
<name>A0A0L0CMT3_LUCCU</name>
<keyword evidence="2" id="KW-1185">Reference proteome</keyword>
<evidence type="ECO:0000313" key="2">
    <source>
        <dbReference type="Proteomes" id="UP000037069"/>
    </source>
</evidence>
<gene>
    <name evidence="1" type="ORF">FF38_02987</name>
</gene>
<comment type="caution">
    <text evidence="1">The sequence shown here is derived from an EMBL/GenBank/DDBJ whole genome shotgun (WGS) entry which is preliminary data.</text>
</comment>
<dbReference type="Proteomes" id="UP000037069">
    <property type="component" value="Unassembled WGS sequence"/>
</dbReference>
<dbReference type="AlphaFoldDB" id="A0A0L0CMT3"/>
<protein>
    <submittedName>
        <fullName evidence="1">Uncharacterized protein</fullName>
    </submittedName>
</protein>